<dbReference type="PANTHER" id="PTHR47549">
    <property type="entry name" value="GOLGI APPARATUS MEMBRANE PROTEIN TVP38-RELATED"/>
    <property type="match status" value="1"/>
</dbReference>
<dbReference type="OrthoDB" id="166803at2759"/>
<name>A0A1E4RIU7_9ASCO</name>
<dbReference type="RefSeq" id="XP_020076261.1">
    <property type="nucleotide sequence ID" value="XM_020218059.1"/>
</dbReference>
<comment type="function">
    <text evidence="1">Golgi membrane protein involved in vesicular trafficking and spindle migration.</text>
</comment>
<reference evidence="13" key="1">
    <citation type="submission" date="2016-05" db="EMBL/GenBank/DDBJ databases">
        <title>Comparative genomics of biotechnologically important yeasts.</title>
        <authorList>
            <consortium name="DOE Joint Genome Institute"/>
            <person name="Riley R."/>
            <person name="Haridas S."/>
            <person name="Wolfe K.H."/>
            <person name="Lopes M.R."/>
            <person name="Hittinger C.T."/>
            <person name="Goker M."/>
            <person name="Salamov A."/>
            <person name="Wisecaver J."/>
            <person name="Long T.M."/>
            <person name="Aerts A.L."/>
            <person name="Barry K."/>
            <person name="Choi C."/>
            <person name="Clum A."/>
            <person name="Coughlan A.Y."/>
            <person name="Deshpande S."/>
            <person name="Douglass A.P."/>
            <person name="Hanson S.J."/>
            <person name="Klenk H.-P."/>
            <person name="Labutti K."/>
            <person name="Lapidus A."/>
            <person name="Lindquist E."/>
            <person name="Lipzen A."/>
            <person name="Meier-Kolthoff J.P."/>
            <person name="Ohm R.A."/>
            <person name="Otillar R.P."/>
            <person name="Pangilinan J."/>
            <person name="Peng Y."/>
            <person name="Rokas A."/>
            <person name="Rosa C.A."/>
            <person name="Scheuner C."/>
            <person name="Sibirny A.A."/>
            <person name="Slot J.C."/>
            <person name="Stielow J.B."/>
            <person name="Sun H."/>
            <person name="Kurtzman C.P."/>
            <person name="Blackwell M."/>
            <person name="Grigoriev I.V."/>
            <person name="Jeffries T.W."/>
        </authorList>
    </citation>
    <scope>NUCLEOTIDE SEQUENCE [LARGE SCALE GENOMIC DNA]</scope>
    <source>
        <strain evidence="13">NRRL Y-1933</strain>
    </source>
</reference>
<feature type="transmembrane region" description="Helical" evidence="10">
    <location>
        <begin position="179"/>
        <end position="197"/>
    </location>
</feature>
<evidence type="ECO:0000256" key="8">
    <source>
        <dbReference type="ARBA" id="ARBA00023034"/>
    </source>
</evidence>
<comment type="subcellular location">
    <subcellularLocation>
        <location evidence="2">Golgi apparatus membrane</location>
        <topology evidence="2">Multi-pass membrane protein</topology>
    </subcellularLocation>
</comment>
<comment type="similarity">
    <text evidence="3">Belongs to the TVP38/TMEM64 family.</text>
</comment>
<dbReference type="InterPro" id="IPR051076">
    <property type="entry name" value="Golgi_membrane_TVP38/TMEM64"/>
</dbReference>
<keyword evidence="7 10" id="KW-1133">Transmembrane helix</keyword>
<evidence type="ECO:0000256" key="3">
    <source>
        <dbReference type="ARBA" id="ARBA00008640"/>
    </source>
</evidence>
<organism evidence="12 13">
    <name type="scientific">Hyphopichia burtonii NRRL Y-1933</name>
    <dbReference type="NCBI Taxonomy" id="984485"/>
    <lineage>
        <taxon>Eukaryota</taxon>
        <taxon>Fungi</taxon>
        <taxon>Dikarya</taxon>
        <taxon>Ascomycota</taxon>
        <taxon>Saccharomycotina</taxon>
        <taxon>Pichiomycetes</taxon>
        <taxon>Debaryomycetaceae</taxon>
        <taxon>Hyphopichia</taxon>
    </lineage>
</organism>
<dbReference type="Proteomes" id="UP000095085">
    <property type="component" value="Unassembled WGS sequence"/>
</dbReference>
<dbReference type="PANTHER" id="PTHR47549:SF1">
    <property type="entry name" value="GOLGI APPARATUS MEMBRANE PROTEIN TVP38"/>
    <property type="match status" value="1"/>
</dbReference>
<accession>A0A1E4RIU7</accession>
<protein>
    <recommendedName>
        <fullName evidence="4">Golgi apparatus membrane protein TVP38</fullName>
    </recommendedName>
    <alternativeName>
        <fullName evidence="5">Golgi apparatus membrane protein tvp38</fullName>
    </alternativeName>
</protein>
<dbReference type="GeneID" id="30992609"/>
<evidence type="ECO:0000313" key="12">
    <source>
        <dbReference type="EMBL" id="ODV67194.1"/>
    </source>
</evidence>
<evidence type="ECO:0000313" key="13">
    <source>
        <dbReference type="Proteomes" id="UP000095085"/>
    </source>
</evidence>
<evidence type="ECO:0000259" key="11">
    <source>
        <dbReference type="Pfam" id="PF09335"/>
    </source>
</evidence>
<evidence type="ECO:0000256" key="7">
    <source>
        <dbReference type="ARBA" id="ARBA00022989"/>
    </source>
</evidence>
<gene>
    <name evidence="12" type="ORF">HYPBUDRAFT_100157</name>
</gene>
<dbReference type="GO" id="GO:0000022">
    <property type="term" value="P:mitotic spindle elongation"/>
    <property type="evidence" value="ECO:0007669"/>
    <property type="project" value="TreeGrafter"/>
</dbReference>
<keyword evidence="9 10" id="KW-0472">Membrane</keyword>
<feature type="transmembrane region" description="Helical" evidence="10">
    <location>
        <begin position="27"/>
        <end position="55"/>
    </location>
</feature>
<feature type="non-terminal residue" evidence="12">
    <location>
        <position position="257"/>
    </location>
</feature>
<evidence type="ECO:0000256" key="1">
    <source>
        <dbReference type="ARBA" id="ARBA00002978"/>
    </source>
</evidence>
<proteinExistence type="inferred from homology"/>
<evidence type="ECO:0000256" key="2">
    <source>
        <dbReference type="ARBA" id="ARBA00004653"/>
    </source>
</evidence>
<evidence type="ECO:0000256" key="4">
    <source>
        <dbReference type="ARBA" id="ARBA00013533"/>
    </source>
</evidence>
<dbReference type="GO" id="GO:0016192">
    <property type="term" value="P:vesicle-mediated transport"/>
    <property type="evidence" value="ECO:0007669"/>
    <property type="project" value="TreeGrafter"/>
</dbReference>
<evidence type="ECO:0000256" key="6">
    <source>
        <dbReference type="ARBA" id="ARBA00022692"/>
    </source>
</evidence>
<evidence type="ECO:0000256" key="5">
    <source>
        <dbReference type="ARBA" id="ARBA00020673"/>
    </source>
</evidence>
<feature type="non-terminal residue" evidence="12">
    <location>
        <position position="1"/>
    </location>
</feature>
<dbReference type="InterPro" id="IPR032816">
    <property type="entry name" value="VTT_dom"/>
</dbReference>
<evidence type="ECO:0000256" key="9">
    <source>
        <dbReference type="ARBA" id="ARBA00023136"/>
    </source>
</evidence>
<dbReference type="AlphaFoldDB" id="A0A1E4RIU7"/>
<keyword evidence="8" id="KW-0333">Golgi apparatus</keyword>
<sequence length="257" mass="28629">LLVFYKKLIGSLLVLADKWHELSYGRLLLFTLVFFVGFPPLIGFLALSMLTGMVYGFLGGWPILATASISGSFVSFLVYRFLLHNQAERLINSNEKFRAFSEILKEDQSLLLLVLIRLCPLPYSLSNGALAAVPNLPALTYLLASVITSPKLLIHTFVGHKMKELGDDKKSSSSKVFDIISIVITGLAASITTYIIYSRMQKKLRDYHSGFEVNDSLIFGNFGDDVESNNNVELNSADFDADNFIIEDEDEADDQPQ</sequence>
<evidence type="ECO:0000256" key="10">
    <source>
        <dbReference type="SAM" id="Phobius"/>
    </source>
</evidence>
<keyword evidence="6 10" id="KW-0812">Transmembrane</keyword>
<dbReference type="EMBL" id="KV454541">
    <property type="protein sequence ID" value="ODV67194.1"/>
    <property type="molecule type" value="Genomic_DNA"/>
</dbReference>
<dbReference type="STRING" id="984485.A0A1E4RIU7"/>
<feature type="transmembrane region" description="Helical" evidence="10">
    <location>
        <begin position="61"/>
        <end position="82"/>
    </location>
</feature>
<keyword evidence="13" id="KW-1185">Reference proteome</keyword>
<dbReference type="Pfam" id="PF09335">
    <property type="entry name" value="VTT_dom"/>
    <property type="match status" value="1"/>
</dbReference>
<feature type="domain" description="VTT" evidence="11">
    <location>
        <begin position="46"/>
        <end position="160"/>
    </location>
</feature>
<dbReference type="GO" id="GO:0000139">
    <property type="term" value="C:Golgi membrane"/>
    <property type="evidence" value="ECO:0007669"/>
    <property type="project" value="UniProtKB-SubCell"/>
</dbReference>